<dbReference type="InterPro" id="IPR036388">
    <property type="entry name" value="WH-like_DNA-bd_sf"/>
</dbReference>
<dbReference type="Gene3D" id="1.10.10.10">
    <property type="entry name" value="Winged helix-like DNA-binding domain superfamily/Winged helix DNA-binding domain"/>
    <property type="match status" value="1"/>
</dbReference>
<dbReference type="InterPro" id="IPR000525">
    <property type="entry name" value="Initiator_Rep_WH1"/>
</dbReference>
<dbReference type="Proteomes" id="UP000810252">
    <property type="component" value="Unassembled WGS sequence"/>
</dbReference>
<accession>A0A9D9EJ64</accession>
<reference evidence="3" key="1">
    <citation type="submission" date="2020-10" db="EMBL/GenBank/DDBJ databases">
        <authorList>
            <person name="Gilroy R."/>
        </authorList>
    </citation>
    <scope>NUCLEOTIDE SEQUENCE</scope>
    <source>
        <strain evidence="3">20514</strain>
    </source>
</reference>
<feature type="domain" description="Initiator Rep protein WH1" evidence="2">
    <location>
        <begin position="96"/>
        <end position="208"/>
    </location>
</feature>
<dbReference type="GO" id="GO:0006270">
    <property type="term" value="P:DNA replication initiation"/>
    <property type="evidence" value="ECO:0007669"/>
    <property type="project" value="InterPro"/>
</dbReference>
<proteinExistence type="inferred from homology"/>
<reference evidence="3" key="2">
    <citation type="journal article" date="2021" name="PeerJ">
        <title>Extensive microbial diversity within the chicken gut microbiome revealed by metagenomics and culture.</title>
        <authorList>
            <person name="Gilroy R."/>
            <person name="Ravi A."/>
            <person name="Getino M."/>
            <person name="Pursley I."/>
            <person name="Horton D.L."/>
            <person name="Alikhan N.F."/>
            <person name="Baker D."/>
            <person name="Gharbi K."/>
            <person name="Hall N."/>
            <person name="Watson M."/>
            <person name="Adriaenssens E.M."/>
            <person name="Foster-Nyarko E."/>
            <person name="Jarju S."/>
            <person name="Secka A."/>
            <person name="Antonio M."/>
            <person name="Oren A."/>
            <person name="Chaudhuri R.R."/>
            <person name="La Ragione R."/>
            <person name="Hildebrand F."/>
            <person name="Pallen M.J."/>
        </authorList>
    </citation>
    <scope>NUCLEOTIDE SEQUENCE</scope>
    <source>
        <strain evidence="3">20514</strain>
    </source>
</reference>
<name>A0A9D9EJ64_9BACT</name>
<dbReference type="AlphaFoldDB" id="A0A9D9EJ64"/>
<evidence type="ECO:0000256" key="1">
    <source>
        <dbReference type="ARBA" id="ARBA00038283"/>
    </source>
</evidence>
<gene>
    <name evidence="3" type="ORF">IAC29_07470</name>
</gene>
<evidence type="ECO:0000259" key="2">
    <source>
        <dbReference type="Pfam" id="PF01051"/>
    </source>
</evidence>
<dbReference type="SUPFAM" id="SSF46785">
    <property type="entry name" value="Winged helix' DNA-binding domain"/>
    <property type="match status" value="1"/>
</dbReference>
<protein>
    <submittedName>
        <fullName evidence="3">Replication initiation protein</fullName>
    </submittedName>
</protein>
<evidence type="ECO:0000313" key="4">
    <source>
        <dbReference type="Proteomes" id="UP000810252"/>
    </source>
</evidence>
<comment type="similarity">
    <text evidence="1">Belongs to the initiator RepB protein family.</text>
</comment>
<dbReference type="InterPro" id="IPR036390">
    <property type="entry name" value="WH_DNA-bd_sf"/>
</dbReference>
<dbReference type="Pfam" id="PF01051">
    <property type="entry name" value="Rep3_N"/>
    <property type="match status" value="1"/>
</dbReference>
<comment type="caution">
    <text evidence="3">The sequence shown here is derived from an EMBL/GenBank/DDBJ whole genome shotgun (WGS) entry which is preliminary data.</text>
</comment>
<evidence type="ECO:0000313" key="3">
    <source>
        <dbReference type="EMBL" id="MBO8449091.1"/>
    </source>
</evidence>
<dbReference type="Pfam" id="PF21205">
    <property type="entry name" value="Rep3_C"/>
    <property type="match status" value="1"/>
</dbReference>
<dbReference type="GO" id="GO:0003887">
    <property type="term" value="F:DNA-directed DNA polymerase activity"/>
    <property type="evidence" value="ECO:0007669"/>
    <property type="project" value="InterPro"/>
</dbReference>
<sequence length="381" mass="43620">MGRNPAKERPDEEARSIIAGGSFIRASYRLSPLSEDIKNAIIALFQFVPEGQRMSGPVSVDAIDGMATIHTGYGDVCITRMEHPVNRKLQTKYIFTVPMQFFIKGRRTDGRFYREVEKALLGLAECRFTFVDSQDGMRHTTNTGIINDPETLSPLKGGDGRNSIVTFSMTKSMIEIMFNSTFGFHKFVERECMSLTSIYAKRIYEILCSQNGGTVYRMEVENFKEMFCITGKYNQRSDLVKRVLEPAKNEINEKTSLTIDYGIARCTTNPRTRIIEFRVLRNSTLLSEHELRRRYLVWPSARIESFMKGIVKMKRSEMLPHMKLFEQASKVPSIMAELPRKWEKTCERIPEGSACEETVRRERIAHIIASVKGMLDDCGLL</sequence>
<dbReference type="EMBL" id="JADIMQ010000107">
    <property type="protein sequence ID" value="MBO8449091.1"/>
    <property type="molecule type" value="Genomic_DNA"/>
</dbReference>
<organism evidence="3 4">
    <name type="scientific">Candidatus Cryptobacteroides merdigallinarum</name>
    <dbReference type="NCBI Taxonomy" id="2840770"/>
    <lineage>
        <taxon>Bacteria</taxon>
        <taxon>Pseudomonadati</taxon>
        <taxon>Bacteroidota</taxon>
        <taxon>Bacteroidia</taxon>
        <taxon>Bacteroidales</taxon>
        <taxon>Candidatus Cryptobacteroides</taxon>
    </lineage>
</organism>